<organism evidence="1">
    <name type="scientific">Pectinophora gossypiella</name>
    <name type="common">Cotton pink bollworm</name>
    <name type="synonym">Depressaria gossypiella</name>
    <dbReference type="NCBI Taxonomy" id="13191"/>
    <lineage>
        <taxon>Eukaryota</taxon>
        <taxon>Metazoa</taxon>
        <taxon>Ecdysozoa</taxon>
        <taxon>Arthropoda</taxon>
        <taxon>Hexapoda</taxon>
        <taxon>Insecta</taxon>
        <taxon>Pterygota</taxon>
        <taxon>Neoptera</taxon>
        <taxon>Endopterygota</taxon>
        <taxon>Lepidoptera</taxon>
        <taxon>Glossata</taxon>
        <taxon>Ditrysia</taxon>
        <taxon>Gelechioidea</taxon>
        <taxon>Gelechiidae</taxon>
        <taxon>Apatetrinae</taxon>
        <taxon>Pectinophora</taxon>
    </lineage>
</organism>
<accession>A0A1E1WH44</accession>
<reference evidence="1" key="1">
    <citation type="submission" date="2015-09" db="EMBL/GenBank/DDBJ databases">
        <title>De novo assembly of Pectinophora gossypiella (Pink Bollworm) gut transcriptome.</title>
        <authorList>
            <person name="Tassone E.E."/>
        </authorList>
    </citation>
    <scope>NUCLEOTIDE SEQUENCE</scope>
</reference>
<dbReference type="EMBL" id="GDQN01004828">
    <property type="protein sequence ID" value="JAT86226.1"/>
    <property type="molecule type" value="Transcribed_RNA"/>
</dbReference>
<proteinExistence type="predicted"/>
<evidence type="ECO:0000313" key="1">
    <source>
        <dbReference type="EMBL" id="JAT86226.1"/>
    </source>
</evidence>
<dbReference type="InterPro" id="IPR005312">
    <property type="entry name" value="DUF1759"/>
</dbReference>
<gene>
    <name evidence="1" type="ORF">g.14917</name>
</gene>
<sequence length="334" mass="39052">MDSKVDSKTKERDQMRRQFTRTSKKLEDYIKNTEISSAIIEYEYLKECTEKIKMLDNVIAEKMIDGDEHVYNEECDQAANFRKIYLTLKYKMDKLIQSKFTKETTTSNLNLPKIELLKFDDDPRKWIAFWGQFKKIHESNTLQPEDKFQYLLQGLKEGSKAKMLVSSFPSSAANYIKAIEELKDRFAKEEVLIQVYIRELLNLISSSKTFKFDLLTLYDKLSTYILALDSLNVTKDKYEVILYPIVESIIPENILIAYNRSNLSTKRLAHLLDFLKREVESEENIRMARANYTFTDMTTSQQNTNQELIPTAACIVSNVSKERHTQDIDSNSQL</sequence>
<dbReference type="Pfam" id="PF03564">
    <property type="entry name" value="DUF1759"/>
    <property type="match status" value="1"/>
</dbReference>
<dbReference type="AlphaFoldDB" id="A0A1E1WH44"/>
<dbReference type="PANTHER" id="PTHR22954">
    <property type="entry name" value="RETROVIRAL PROTEASE-RELATED"/>
    <property type="match status" value="1"/>
</dbReference>
<protein>
    <submittedName>
        <fullName evidence="1">Uncharacterized protein</fullName>
    </submittedName>
</protein>
<dbReference type="OrthoDB" id="416987at2759"/>
<dbReference type="PANTHER" id="PTHR22954:SF3">
    <property type="entry name" value="PROTEIN CBG08539"/>
    <property type="match status" value="1"/>
</dbReference>
<name>A0A1E1WH44_PECGO</name>